<organism evidence="2">
    <name type="scientific">Salmonella diarizonae</name>
    <dbReference type="NCBI Taxonomy" id="59204"/>
    <lineage>
        <taxon>Bacteria</taxon>
        <taxon>Pseudomonadati</taxon>
        <taxon>Pseudomonadota</taxon>
        <taxon>Gammaproteobacteria</taxon>
        <taxon>Enterobacterales</taxon>
        <taxon>Enterobacteriaceae</taxon>
        <taxon>Salmonella</taxon>
    </lineage>
</organism>
<name>A0A6C8Y461_SALDZ</name>
<evidence type="ECO:0000256" key="1">
    <source>
        <dbReference type="SAM" id="Phobius"/>
    </source>
</evidence>
<feature type="transmembrane region" description="Helical" evidence="1">
    <location>
        <begin position="42"/>
        <end position="62"/>
    </location>
</feature>
<dbReference type="EMBL" id="RSHK01000035">
    <property type="protein sequence ID" value="MIE72444.1"/>
    <property type="molecule type" value="Genomic_DNA"/>
</dbReference>
<protein>
    <submittedName>
        <fullName evidence="2">Uncharacterized protein</fullName>
    </submittedName>
</protein>
<proteinExistence type="predicted"/>
<keyword evidence="1" id="KW-0472">Membrane</keyword>
<dbReference type="AlphaFoldDB" id="A0A6C8Y461"/>
<dbReference type="Proteomes" id="UP000885362">
    <property type="component" value="Unassembled WGS sequence"/>
</dbReference>
<accession>A0A6C8Y461</accession>
<gene>
    <name evidence="2" type="ORF">EL06_24380</name>
</gene>
<keyword evidence="1" id="KW-1133">Transmembrane helix</keyword>
<comment type="caution">
    <text evidence="2">The sequence shown here is derived from an EMBL/GenBank/DDBJ whole genome shotgun (WGS) entry which is preliminary data.</text>
</comment>
<evidence type="ECO:0000313" key="2">
    <source>
        <dbReference type="EMBL" id="MIE72444.1"/>
    </source>
</evidence>
<sequence>MRLRKNTFTATLILLVAASVWLLVQFSAPVLNLQLSLWRGRWLLLIWRLVLYGLTAGLWFTLSSRLQQHNPAAFHYLKRAAGWSLLLLVAGEISNVLQWGETA</sequence>
<keyword evidence="1" id="KW-0812">Transmembrane</keyword>
<reference evidence="2" key="1">
    <citation type="submission" date="2018-08" db="EMBL/GenBank/DDBJ databases">
        <authorList>
            <consortium name="GenomeTrakr network: Whole genome sequencing for foodborne pathogen traceback"/>
        </authorList>
    </citation>
    <scope>NUCLEOTIDE SEQUENCE [LARGE SCALE GENOMIC DNA]</scope>
    <source>
        <strain evidence="2">FMA0132</strain>
    </source>
</reference>